<gene>
    <name evidence="1" type="ORF">GCM10011386_33380</name>
</gene>
<accession>A0ABQ1MEW1</accession>
<comment type="caution">
    <text evidence="1">The sequence shown here is derived from an EMBL/GenBank/DDBJ whole genome shotgun (WGS) entry which is preliminary data.</text>
</comment>
<dbReference type="EMBL" id="BMIK01000013">
    <property type="protein sequence ID" value="GGC38575.1"/>
    <property type="molecule type" value="Genomic_DNA"/>
</dbReference>
<organism evidence="1 2">
    <name type="scientific">Parapedobacter defluvii</name>
    <dbReference type="NCBI Taxonomy" id="2045106"/>
    <lineage>
        <taxon>Bacteria</taxon>
        <taxon>Pseudomonadati</taxon>
        <taxon>Bacteroidota</taxon>
        <taxon>Sphingobacteriia</taxon>
        <taxon>Sphingobacteriales</taxon>
        <taxon>Sphingobacteriaceae</taxon>
        <taxon>Parapedobacter</taxon>
    </lineage>
</organism>
<name>A0ABQ1MEW1_9SPHI</name>
<evidence type="ECO:0000313" key="1">
    <source>
        <dbReference type="EMBL" id="GGC38575.1"/>
    </source>
</evidence>
<protein>
    <recommendedName>
        <fullName evidence="3">Transposase/invertase (TIGR01784 family)</fullName>
    </recommendedName>
</protein>
<proteinExistence type="predicted"/>
<dbReference type="RefSeq" id="WP_188752597.1">
    <property type="nucleotide sequence ID" value="NZ_BMIK01000013.1"/>
</dbReference>
<evidence type="ECO:0000313" key="2">
    <source>
        <dbReference type="Proteomes" id="UP000597338"/>
    </source>
</evidence>
<reference evidence="2" key="1">
    <citation type="journal article" date="2019" name="Int. J. Syst. Evol. Microbiol.">
        <title>The Global Catalogue of Microorganisms (GCM) 10K type strain sequencing project: providing services to taxonomists for standard genome sequencing and annotation.</title>
        <authorList>
            <consortium name="The Broad Institute Genomics Platform"/>
            <consortium name="The Broad Institute Genome Sequencing Center for Infectious Disease"/>
            <person name="Wu L."/>
            <person name="Ma J."/>
        </authorList>
    </citation>
    <scope>NUCLEOTIDE SEQUENCE [LARGE SCALE GENOMIC DNA]</scope>
    <source>
        <strain evidence="2">CGMCC 1.15342</strain>
    </source>
</reference>
<sequence>MEKRTMYDTNLKRKWDMAGVLEYARREGEEKGIEKGKAAVVANLLATGKFTVSEIAELVTVSEDFVEKVRADLDRRKK</sequence>
<keyword evidence="2" id="KW-1185">Reference proteome</keyword>
<evidence type="ECO:0008006" key="3">
    <source>
        <dbReference type="Google" id="ProtNLM"/>
    </source>
</evidence>
<dbReference type="Proteomes" id="UP000597338">
    <property type="component" value="Unassembled WGS sequence"/>
</dbReference>